<accession>A0A6J4Q3Q9</accession>
<sequence>MGSRESVREATAGDAAGIQALAGELAEAVGDASPDEESVGARLGELLNEPRARVFVAEVEGEVAGLATLWIKPDLAHGDVVVEVPMLVVAGEHRRGGIGKLLMARVREVAADNEASVVELVATRANVAARKFYKSLGFVEADVVSLEFVGDNGNPPDGA</sequence>
<gene>
    <name evidence="4" type="ORF">AVDCRST_MAG55-2679</name>
</gene>
<dbReference type="PANTHER" id="PTHR43877">
    <property type="entry name" value="AMINOALKYLPHOSPHONATE N-ACETYLTRANSFERASE-RELATED-RELATED"/>
    <property type="match status" value="1"/>
</dbReference>
<dbReference type="GO" id="GO:0016747">
    <property type="term" value="F:acyltransferase activity, transferring groups other than amino-acyl groups"/>
    <property type="evidence" value="ECO:0007669"/>
    <property type="project" value="InterPro"/>
</dbReference>
<dbReference type="EMBL" id="CADCUZ010000132">
    <property type="protein sequence ID" value="CAA9431260.1"/>
    <property type="molecule type" value="Genomic_DNA"/>
</dbReference>
<dbReference type="AlphaFoldDB" id="A0A6J4Q3Q9"/>
<feature type="domain" description="N-acetyltransferase" evidence="3">
    <location>
        <begin position="5"/>
        <end position="159"/>
    </location>
</feature>
<evidence type="ECO:0000259" key="3">
    <source>
        <dbReference type="PROSITE" id="PS51186"/>
    </source>
</evidence>
<keyword evidence="1" id="KW-0808">Transferase</keyword>
<dbReference type="Gene3D" id="3.40.630.30">
    <property type="match status" value="1"/>
</dbReference>
<keyword evidence="2" id="KW-0012">Acyltransferase</keyword>
<organism evidence="4">
    <name type="scientific">uncultured Rubrobacteraceae bacterium</name>
    <dbReference type="NCBI Taxonomy" id="349277"/>
    <lineage>
        <taxon>Bacteria</taxon>
        <taxon>Bacillati</taxon>
        <taxon>Actinomycetota</taxon>
        <taxon>Rubrobacteria</taxon>
        <taxon>Rubrobacterales</taxon>
        <taxon>Rubrobacteraceae</taxon>
        <taxon>environmental samples</taxon>
    </lineage>
</organism>
<evidence type="ECO:0000256" key="1">
    <source>
        <dbReference type="ARBA" id="ARBA00022679"/>
    </source>
</evidence>
<dbReference type="InterPro" id="IPR000182">
    <property type="entry name" value="GNAT_dom"/>
</dbReference>
<evidence type="ECO:0000256" key="2">
    <source>
        <dbReference type="ARBA" id="ARBA00023315"/>
    </source>
</evidence>
<dbReference type="SUPFAM" id="SSF55729">
    <property type="entry name" value="Acyl-CoA N-acyltransferases (Nat)"/>
    <property type="match status" value="1"/>
</dbReference>
<dbReference type="InterPro" id="IPR016181">
    <property type="entry name" value="Acyl_CoA_acyltransferase"/>
</dbReference>
<protein>
    <recommendedName>
        <fullName evidence="3">N-acetyltransferase domain-containing protein</fullName>
    </recommendedName>
</protein>
<reference evidence="4" key="1">
    <citation type="submission" date="2020-02" db="EMBL/GenBank/DDBJ databases">
        <authorList>
            <person name="Meier V. D."/>
        </authorList>
    </citation>
    <scope>NUCLEOTIDE SEQUENCE</scope>
    <source>
        <strain evidence="4">AVDCRST_MAG55</strain>
    </source>
</reference>
<name>A0A6J4Q3Q9_9ACTN</name>
<dbReference type="CDD" id="cd04301">
    <property type="entry name" value="NAT_SF"/>
    <property type="match status" value="1"/>
</dbReference>
<dbReference type="Pfam" id="PF00583">
    <property type="entry name" value="Acetyltransf_1"/>
    <property type="match status" value="1"/>
</dbReference>
<dbReference type="InterPro" id="IPR050832">
    <property type="entry name" value="Bact_Acetyltransf"/>
</dbReference>
<evidence type="ECO:0000313" key="4">
    <source>
        <dbReference type="EMBL" id="CAA9431260.1"/>
    </source>
</evidence>
<dbReference type="PROSITE" id="PS51186">
    <property type="entry name" value="GNAT"/>
    <property type="match status" value="1"/>
</dbReference>
<proteinExistence type="predicted"/>